<gene>
    <name evidence="1" type="ORF">N7452_010409</name>
</gene>
<evidence type="ECO:0000313" key="1">
    <source>
        <dbReference type="EMBL" id="KAJ5330019.1"/>
    </source>
</evidence>
<evidence type="ECO:0000313" key="2">
    <source>
        <dbReference type="Proteomes" id="UP001147695"/>
    </source>
</evidence>
<reference evidence="1" key="1">
    <citation type="submission" date="2022-12" db="EMBL/GenBank/DDBJ databases">
        <authorList>
            <person name="Petersen C."/>
        </authorList>
    </citation>
    <scope>NUCLEOTIDE SEQUENCE</scope>
    <source>
        <strain evidence="1">IBT 35673</strain>
    </source>
</reference>
<protein>
    <submittedName>
        <fullName evidence="1">Uncharacterized protein</fullName>
    </submittedName>
</protein>
<comment type="caution">
    <text evidence="1">The sequence shown here is derived from an EMBL/GenBank/DDBJ whole genome shotgun (WGS) entry which is preliminary data.</text>
</comment>
<proteinExistence type="predicted"/>
<dbReference type="EMBL" id="JAPZBQ010000005">
    <property type="protein sequence ID" value="KAJ5330019.1"/>
    <property type="molecule type" value="Genomic_DNA"/>
</dbReference>
<name>A0A9W9UC55_PENBR</name>
<accession>A0A9W9UC55</accession>
<reference evidence="1" key="2">
    <citation type="journal article" date="2023" name="IMA Fungus">
        <title>Comparative genomic study of the Penicillium genus elucidates a diverse pangenome and 15 lateral gene transfer events.</title>
        <authorList>
            <person name="Petersen C."/>
            <person name="Sorensen T."/>
            <person name="Nielsen M.R."/>
            <person name="Sondergaard T.E."/>
            <person name="Sorensen J.L."/>
            <person name="Fitzpatrick D.A."/>
            <person name="Frisvad J.C."/>
            <person name="Nielsen K.L."/>
        </authorList>
    </citation>
    <scope>NUCLEOTIDE SEQUENCE</scope>
    <source>
        <strain evidence="1">IBT 35673</strain>
    </source>
</reference>
<sequence length="185" mass="21314">MRSSARYLLCFFDGVKYRSVSPPGNFDVESIRLLLLRCALQTSNSVGKDILDQLALLYLFVKIIDSVPFASHKTTVHYQRFLSDSRHSELVSSSVANSMNVEPRLGLRRLPVLRLLKEGEIFIIRYKNAMRNYTTDVWIGVVLPHMFGPTRHTHRRPSGAKPEDGEWTTHLKDRVYSFYLPGRNM</sequence>
<dbReference type="Proteomes" id="UP001147695">
    <property type="component" value="Unassembled WGS sequence"/>
</dbReference>
<organism evidence="1 2">
    <name type="scientific">Penicillium brevicompactum</name>
    <dbReference type="NCBI Taxonomy" id="5074"/>
    <lineage>
        <taxon>Eukaryota</taxon>
        <taxon>Fungi</taxon>
        <taxon>Dikarya</taxon>
        <taxon>Ascomycota</taxon>
        <taxon>Pezizomycotina</taxon>
        <taxon>Eurotiomycetes</taxon>
        <taxon>Eurotiomycetidae</taxon>
        <taxon>Eurotiales</taxon>
        <taxon>Aspergillaceae</taxon>
        <taxon>Penicillium</taxon>
    </lineage>
</organism>
<dbReference type="AlphaFoldDB" id="A0A9W9UC55"/>